<gene>
    <name evidence="2" type="ORF">SLOPH_1808</name>
</gene>
<dbReference type="STRING" id="1358809.S7W6K6"/>
<keyword evidence="1" id="KW-0175">Coiled coil</keyword>
<protein>
    <submittedName>
        <fullName evidence="2">Uncharacterized protein</fullName>
    </submittedName>
</protein>
<dbReference type="Proteomes" id="UP000014978">
    <property type="component" value="Unassembled WGS sequence"/>
</dbReference>
<organism evidence="2 3">
    <name type="scientific">Spraguea lophii (strain 42_110)</name>
    <name type="common">Microsporidian parasite</name>
    <dbReference type="NCBI Taxonomy" id="1358809"/>
    <lineage>
        <taxon>Eukaryota</taxon>
        <taxon>Fungi</taxon>
        <taxon>Fungi incertae sedis</taxon>
        <taxon>Microsporidia</taxon>
        <taxon>Spragueidae</taxon>
        <taxon>Spraguea</taxon>
    </lineage>
</organism>
<sequence length="309" mass="36599">MLSSKIIEEYKESMKKLLTGKILEENVLFMLTESIMNNESTIVKVLAENLISTPKNSLEHKRTKLFLERIYRKLDNYRIAINKYKEENDILKNILEIEEIDDIKIPPLFLALNLVSKNEYRINGIKIDGSLERIKRQMNIENKRKIIENKIDRKVIKMEKKENNDIHIQNNVESKIMDFNILFPELQCKKCGLRFSSMNKSSFGAHLDEHKRKERAKSELKCLSRGLFCKESVFNEQVKNDRISQFTNPLKNLEEDIKPTKIVTRKKYVNCNICMEYIDVQWDDDEDDWVILDAVEIKEGEYSHRKCVF</sequence>
<dbReference type="HOGENOM" id="CLU_915358_0_0_1"/>
<reference evidence="3" key="1">
    <citation type="journal article" date="2013" name="PLoS Genet.">
        <title>The genome of Spraguea lophii and the basis of host-microsporidian interactions.</title>
        <authorList>
            <person name="Campbell S.E."/>
            <person name="Williams T.A."/>
            <person name="Yousuf A."/>
            <person name="Soanes D.M."/>
            <person name="Paszkiewicz K.H."/>
            <person name="Williams B.A.P."/>
        </authorList>
    </citation>
    <scope>NUCLEOTIDE SEQUENCE [LARGE SCALE GENOMIC DNA]</scope>
    <source>
        <strain evidence="3">42_110</strain>
    </source>
</reference>
<dbReference type="GO" id="GO:0005737">
    <property type="term" value="C:cytoplasm"/>
    <property type="evidence" value="ECO:0007669"/>
    <property type="project" value="TreeGrafter"/>
</dbReference>
<dbReference type="PANTHER" id="PTHR15921:SF3">
    <property type="entry name" value="PRE-MRNA CLEAVAGE COMPLEX 2 PROTEIN PCF11"/>
    <property type="match status" value="1"/>
</dbReference>
<dbReference type="AlphaFoldDB" id="S7W6K6"/>
<dbReference type="GO" id="GO:0000993">
    <property type="term" value="F:RNA polymerase II complex binding"/>
    <property type="evidence" value="ECO:0007669"/>
    <property type="project" value="InterPro"/>
</dbReference>
<accession>S7W6K6</accession>
<dbReference type="EMBL" id="ATCN01000802">
    <property type="protein sequence ID" value="EPR78426.1"/>
    <property type="molecule type" value="Genomic_DNA"/>
</dbReference>
<name>S7W6K6_SPRLO</name>
<comment type="caution">
    <text evidence="2">The sequence shown here is derived from an EMBL/GenBank/DDBJ whole genome shotgun (WGS) entry which is preliminary data.</text>
</comment>
<dbReference type="InParanoid" id="S7W6K6"/>
<proteinExistence type="predicted"/>
<feature type="coiled-coil region" evidence="1">
    <location>
        <begin position="67"/>
        <end position="101"/>
    </location>
</feature>
<dbReference type="InterPro" id="IPR045154">
    <property type="entry name" value="PCF11-like"/>
</dbReference>
<dbReference type="GO" id="GO:0005849">
    <property type="term" value="C:mRNA cleavage factor complex"/>
    <property type="evidence" value="ECO:0007669"/>
    <property type="project" value="TreeGrafter"/>
</dbReference>
<evidence type="ECO:0000256" key="1">
    <source>
        <dbReference type="SAM" id="Coils"/>
    </source>
</evidence>
<dbReference type="VEuPathDB" id="MicrosporidiaDB:SLOPH_1808"/>
<evidence type="ECO:0000313" key="2">
    <source>
        <dbReference type="EMBL" id="EPR78426.1"/>
    </source>
</evidence>
<dbReference type="GO" id="GO:0006369">
    <property type="term" value="P:termination of RNA polymerase II transcription"/>
    <property type="evidence" value="ECO:0007669"/>
    <property type="project" value="InterPro"/>
</dbReference>
<dbReference type="OrthoDB" id="2196355at2759"/>
<dbReference type="GO" id="GO:0003729">
    <property type="term" value="F:mRNA binding"/>
    <property type="evidence" value="ECO:0007669"/>
    <property type="project" value="InterPro"/>
</dbReference>
<dbReference type="PANTHER" id="PTHR15921">
    <property type="entry name" value="PRE-MRNA CLEAVAGE COMPLEX II"/>
    <property type="match status" value="1"/>
</dbReference>
<dbReference type="GO" id="GO:0031124">
    <property type="term" value="P:mRNA 3'-end processing"/>
    <property type="evidence" value="ECO:0007669"/>
    <property type="project" value="InterPro"/>
</dbReference>
<keyword evidence="3" id="KW-1185">Reference proteome</keyword>
<evidence type="ECO:0000313" key="3">
    <source>
        <dbReference type="Proteomes" id="UP000014978"/>
    </source>
</evidence>